<dbReference type="PROSITE" id="PS50221">
    <property type="entry name" value="GAIN_B"/>
    <property type="match status" value="1"/>
</dbReference>
<dbReference type="PANTHER" id="PTHR45692:SF1">
    <property type="entry name" value="G-PROTEIN COUPLED RECEPTORS FAMILY 2 PROFILE 2 DOMAIN-CONTAINING PROTEIN"/>
    <property type="match status" value="1"/>
</dbReference>
<organism evidence="11 12">
    <name type="scientific">Plutella xylostella</name>
    <name type="common">Diamondback moth</name>
    <name type="synonym">Plutella maculipennis</name>
    <dbReference type="NCBI Taxonomy" id="51655"/>
    <lineage>
        <taxon>Eukaryota</taxon>
        <taxon>Metazoa</taxon>
        <taxon>Ecdysozoa</taxon>
        <taxon>Arthropoda</taxon>
        <taxon>Hexapoda</taxon>
        <taxon>Insecta</taxon>
        <taxon>Pterygota</taxon>
        <taxon>Neoptera</taxon>
        <taxon>Endopterygota</taxon>
        <taxon>Lepidoptera</taxon>
        <taxon>Glossata</taxon>
        <taxon>Ditrysia</taxon>
        <taxon>Yponomeutoidea</taxon>
        <taxon>Plutellidae</taxon>
        <taxon>Plutella</taxon>
    </lineage>
</organism>
<dbReference type="InterPro" id="IPR000832">
    <property type="entry name" value="GPCR_2_secretin-like"/>
</dbReference>
<keyword evidence="3 7" id="KW-1133">Transmembrane helix</keyword>
<feature type="transmembrane region" description="Helical" evidence="7">
    <location>
        <begin position="1094"/>
        <end position="1114"/>
    </location>
</feature>
<feature type="chain" id="PRO_5045749407" evidence="8">
    <location>
        <begin position="26"/>
        <end position="1180"/>
    </location>
</feature>
<sequence>MVLRRRKSIAAAATLILFLWMDAQSAVEAKKSKTHACPIGFTLSYTKDKEEPICHRLKGPEFFSEKFEDCTGNLFTYRLYQNLNLNHTRGVLWSEFKSLYPGGPFIDWSYTDSTGDILTKTYDVEYDSDLGLDDELCAIVLPTQALKAVRCKGKHFRYCMVKPYDEVEEVTDVGCQAFEGRRFYSPRATCLASITGVGGGNVRATWRQAEDLCERRGGSLLNRGWRYANNPIVHGTEDTSRALPLGVVMTTGDNLLWVDEEDGRNTVPHSEWNFKEERYSPDTSLVSLSNGSWHLINSSYIFYDVICERSIPLRSVEMEVDYDQDGQLRLEVSDSSVSVNNLWCFSDSVIFYPSRVSLTRVDDSNDFVLKPLTDGYYWCIHADSRNYRVSESNRELFIREKTSVVNLYAIKIRVKVEYTFENLDKLLRDWSKKLGDYISLRTMYSKIYGDFELANGNAEATLKGFRDRTTTVPTAKDGALQFLKLKRLFLDGKTALLHALVTPTMLPVPPGEWEGLEIVFMKPAYYCKGFETVPQLPLGESTIQECTRHRCVGDFNEGVQWVSTQEPDCVVTEKKPKLVETSMSYATTTTVTVAEPTEKVRGPVPILPEENLQNVMDNLQQLLQDETVPLKVEHIDSAFTQVDEILDNDDDLQIPGEFLRLLDRIGSRVDLNGSASMATVRNNVALLMADATPDAPVRGLKILARDTDAFSTDSIQIINDEVNSTNLQSDTNEVVVTLPESVSDSERRISFVVFRNDRAFHKADDMDHYAVNSRVLSVNVENVTEFAKGEVINLHFRPMDSELQRNTSRACAYWKFLDDGNGTWSRDGCTFIRATTEGTLDTCQCDHLTHFAEILIPATVFSEANEAALEVLSLIGCFMSIIGILMVGVTALLFRSWRRDFSNKIWLQLCVAILLLALCFTVTAFAKFTEYNIPCMLLGLLMHYSVLASFCWMLVAAILSYRRLVLVFTRDASHKLLRASAFAWGTPCAVVGILLSISPHSYAGRFEEMTPSGSFCYPTGVALWVTVYAPIALMLLANWTLFGLIVRSVFASRRIQRHGDTNEALRCATVSCLLVFLFGLPWVFGLFASNIIGAYLFTLTATFQGFVLFVFFVVGNKKTRDLWLNKLKIKQTRKVPVTSSTYAKSSGPGWRGGSGRGTASIEASASKPRSLATSDDSRFS</sequence>
<evidence type="ECO:0000259" key="9">
    <source>
        <dbReference type="PROSITE" id="PS50221"/>
    </source>
</evidence>
<dbReference type="PRINTS" id="PR00249">
    <property type="entry name" value="GPCRSECRETIN"/>
</dbReference>
<reference evidence="11 12" key="1">
    <citation type="submission" date="2021-06" db="EMBL/GenBank/DDBJ databases">
        <title>A haploid diamondback moth (Plutella xylostella L.) genome assembly resolves 31 chromosomes and identifies a diamide resistance mutation.</title>
        <authorList>
            <person name="Ward C.M."/>
            <person name="Perry K.D."/>
            <person name="Baker G."/>
            <person name="Powis K."/>
            <person name="Heckel D.G."/>
            <person name="Baxter S.W."/>
        </authorList>
    </citation>
    <scope>NUCLEOTIDE SEQUENCE [LARGE SCALE GENOMIC DNA]</scope>
    <source>
        <strain evidence="11 12">LV</strain>
        <tissue evidence="11">Single pupa</tissue>
    </source>
</reference>
<feature type="transmembrane region" description="Helical" evidence="7">
    <location>
        <begin position="906"/>
        <end position="928"/>
    </location>
</feature>
<comment type="caution">
    <text evidence="11">The sequence shown here is derived from an EMBL/GenBank/DDBJ whole genome shotgun (WGS) entry which is preliminary data.</text>
</comment>
<feature type="domain" description="GAIN-B" evidence="9">
    <location>
        <begin position="710"/>
        <end position="862"/>
    </location>
</feature>
<keyword evidence="5" id="KW-1015">Disulfide bond</keyword>
<dbReference type="Pfam" id="PF01825">
    <property type="entry name" value="GPS"/>
    <property type="match status" value="1"/>
</dbReference>
<keyword evidence="12" id="KW-1185">Reference proteome</keyword>
<dbReference type="Gene3D" id="1.20.1070.10">
    <property type="entry name" value="Rhodopsin 7-helix transmembrane proteins"/>
    <property type="match status" value="1"/>
</dbReference>
<evidence type="ECO:0000256" key="1">
    <source>
        <dbReference type="ARBA" id="ARBA00004141"/>
    </source>
</evidence>
<dbReference type="InterPro" id="IPR017981">
    <property type="entry name" value="GPCR_2-like_7TM"/>
</dbReference>
<dbReference type="InterPro" id="IPR000203">
    <property type="entry name" value="GPS"/>
</dbReference>
<feature type="transmembrane region" description="Helical" evidence="7">
    <location>
        <begin position="1067"/>
        <end position="1088"/>
    </location>
</feature>
<evidence type="ECO:0000313" key="11">
    <source>
        <dbReference type="EMBL" id="KAG7306996.1"/>
    </source>
</evidence>
<comment type="subcellular location">
    <subcellularLocation>
        <location evidence="1">Membrane</location>
        <topology evidence="1">Multi-pass membrane protein</topology>
    </subcellularLocation>
</comment>
<feature type="region of interest" description="Disordered" evidence="6">
    <location>
        <begin position="1139"/>
        <end position="1180"/>
    </location>
</feature>
<feature type="transmembrane region" description="Helical" evidence="7">
    <location>
        <begin position="1022"/>
        <end position="1046"/>
    </location>
</feature>
<dbReference type="EMBL" id="JAHIBW010000010">
    <property type="protein sequence ID" value="KAG7306996.1"/>
    <property type="molecule type" value="Genomic_DNA"/>
</dbReference>
<dbReference type="InterPro" id="IPR057244">
    <property type="entry name" value="GAIN_B"/>
</dbReference>
<dbReference type="SUPFAM" id="SSF81321">
    <property type="entry name" value="Family A G protein-coupled receptor-like"/>
    <property type="match status" value="1"/>
</dbReference>
<evidence type="ECO:0000256" key="8">
    <source>
        <dbReference type="SAM" id="SignalP"/>
    </source>
</evidence>
<evidence type="ECO:0000256" key="7">
    <source>
        <dbReference type="SAM" id="Phobius"/>
    </source>
</evidence>
<dbReference type="Gene3D" id="2.60.220.50">
    <property type="match status" value="1"/>
</dbReference>
<feature type="signal peptide" evidence="8">
    <location>
        <begin position="1"/>
        <end position="25"/>
    </location>
</feature>
<feature type="transmembrane region" description="Helical" evidence="7">
    <location>
        <begin position="871"/>
        <end position="894"/>
    </location>
</feature>
<evidence type="ECO:0000256" key="3">
    <source>
        <dbReference type="ARBA" id="ARBA00022989"/>
    </source>
</evidence>
<dbReference type="PROSITE" id="PS50261">
    <property type="entry name" value="G_PROTEIN_RECEP_F2_4"/>
    <property type="match status" value="1"/>
</dbReference>
<feature type="transmembrane region" description="Helical" evidence="7">
    <location>
        <begin position="940"/>
        <end position="961"/>
    </location>
</feature>
<evidence type="ECO:0000256" key="2">
    <source>
        <dbReference type="ARBA" id="ARBA00022692"/>
    </source>
</evidence>
<evidence type="ECO:0000259" key="10">
    <source>
        <dbReference type="PROSITE" id="PS50261"/>
    </source>
</evidence>
<keyword evidence="2 7" id="KW-0812">Transmembrane</keyword>
<evidence type="ECO:0000313" key="12">
    <source>
        <dbReference type="Proteomes" id="UP000823941"/>
    </source>
</evidence>
<feature type="domain" description="G-protein coupled receptors family 2 profile 2" evidence="10">
    <location>
        <begin position="869"/>
        <end position="1116"/>
    </location>
</feature>
<proteinExistence type="predicted"/>
<dbReference type="PANTHER" id="PTHR45692">
    <property type="entry name" value="G_PROTEIN_RECEP_F2_4 DOMAIN-CONTAINING PROTEIN"/>
    <property type="match status" value="1"/>
</dbReference>
<evidence type="ECO:0000256" key="6">
    <source>
        <dbReference type="SAM" id="MobiDB-lite"/>
    </source>
</evidence>
<protein>
    <submittedName>
        <fullName evidence="11">Uncharacterized protein</fullName>
    </submittedName>
</protein>
<accession>A0ABQ7QPQ5</accession>
<dbReference type="Proteomes" id="UP000823941">
    <property type="component" value="Chromosome 10"/>
</dbReference>
<gene>
    <name evidence="11" type="ORF">JYU34_007120</name>
</gene>
<keyword evidence="8" id="KW-0732">Signal</keyword>
<feature type="transmembrane region" description="Helical" evidence="7">
    <location>
        <begin position="981"/>
        <end position="1002"/>
    </location>
</feature>
<keyword evidence="4 7" id="KW-0472">Membrane</keyword>
<dbReference type="CDD" id="cd15040">
    <property type="entry name" value="7tmB2_Adhesion"/>
    <property type="match status" value="1"/>
</dbReference>
<evidence type="ECO:0000256" key="5">
    <source>
        <dbReference type="ARBA" id="ARBA00023157"/>
    </source>
</evidence>
<dbReference type="Pfam" id="PF00002">
    <property type="entry name" value="7tm_2"/>
    <property type="match status" value="1"/>
</dbReference>
<name>A0ABQ7QPQ5_PLUXY</name>
<dbReference type="InterPro" id="IPR046338">
    <property type="entry name" value="GAIN_dom_sf"/>
</dbReference>
<evidence type="ECO:0000256" key="4">
    <source>
        <dbReference type="ARBA" id="ARBA00023136"/>
    </source>
</evidence>